<dbReference type="AlphaFoldDB" id="A0A644X3N9"/>
<accession>A0A644X3N9</accession>
<dbReference type="EMBL" id="VSSQ01001737">
    <property type="protein sequence ID" value="MPM10746.1"/>
    <property type="molecule type" value="Genomic_DNA"/>
</dbReference>
<protein>
    <submittedName>
        <fullName evidence="1">Uncharacterized protein</fullName>
    </submittedName>
</protein>
<comment type="caution">
    <text evidence="1">The sequence shown here is derived from an EMBL/GenBank/DDBJ whole genome shotgun (WGS) entry which is preliminary data.</text>
</comment>
<organism evidence="1">
    <name type="scientific">bioreactor metagenome</name>
    <dbReference type="NCBI Taxonomy" id="1076179"/>
    <lineage>
        <taxon>unclassified sequences</taxon>
        <taxon>metagenomes</taxon>
        <taxon>ecological metagenomes</taxon>
    </lineage>
</organism>
<reference evidence="1" key="1">
    <citation type="submission" date="2019-08" db="EMBL/GenBank/DDBJ databases">
        <authorList>
            <person name="Kucharzyk K."/>
            <person name="Murdoch R.W."/>
            <person name="Higgins S."/>
            <person name="Loffler F."/>
        </authorList>
    </citation>
    <scope>NUCLEOTIDE SEQUENCE</scope>
</reference>
<sequence length="49" mass="5769">MGVKREVELETITTRFLNLRNLGLDEETIIKLLEINEEDLEVIKLNLEK</sequence>
<proteinExistence type="predicted"/>
<evidence type="ECO:0000313" key="1">
    <source>
        <dbReference type="EMBL" id="MPM10746.1"/>
    </source>
</evidence>
<gene>
    <name evidence="1" type="ORF">SDC9_57080</name>
</gene>
<name>A0A644X3N9_9ZZZZ</name>